<evidence type="ECO:0000313" key="2">
    <source>
        <dbReference type="Proteomes" id="UP000828390"/>
    </source>
</evidence>
<comment type="caution">
    <text evidence="1">The sequence shown here is derived from an EMBL/GenBank/DDBJ whole genome shotgun (WGS) entry which is preliminary data.</text>
</comment>
<reference evidence="1" key="2">
    <citation type="submission" date="2020-11" db="EMBL/GenBank/DDBJ databases">
        <authorList>
            <person name="McCartney M.A."/>
            <person name="Auch B."/>
            <person name="Kono T."/>
            <person name="Mallez S."/>
            <person name="Becker A."/>
            <person name="Gohl D.M."/>
            <person name="Silverstein K.A.T."/>
            <person name="Koren S."/>
            <person name="Bechman K.B."/>
            <person name="Herman A."/>
            <person name="Abrahante J.E."/>
            <person name="Garbe J."/>
        </authorList>
    </citation>
    <scope>NUCLEOTIDE SEQUENCE</scope>
    <source>
        <strain evidence="1">Duluth1</strain>
        <tissue evidence="1">Whole animal</tissue>
    </source>
</reference>
<reference evidence="1" key="1">
    <citation type="journal article" date="2019" name="bioRxiv">
        <title>The Genome of the Zebra Mussel, Dreissena polymorpha: A Resource for Invasive Species Research.</title>
        <authorList>
            <person name="McCartney M.A."/>
            <person name="Auch B."/>
            <person name="Kono T."/>
            <person name="Mallez S."/>
            <person name="Zhang Y."/>
            <person name="Obille A."/>
            <person name="Becker A."/>
            <person name="Abrahante J.E."/>
            <person name="Garbe J."/>
            <person name="Badalamenti J.P."/>
            <person name="Herman A."/>
            <person name="Mangelson H."/>
            <person name="Liachko I."/>
            <person name="Sullivan S."/>
            <person name="Sone E.D."/>
            <person name="Koren S."/>
            <person name="Silverstein K.A.T."/>
            <person name="Beckman K.B."/>
            <person name="Gohl D.M."/>
        </authorList>
    </citation>
    <scope>NUCLEOTIDE SEQUENCE</scope>
    <source>
        <strain evidence="1">Duluth1</strain>
        <tissue evidence="1">Whole animal</tissue>
    </source>
</reference>
<proteinExistence type="predicted"/>
<accession>A0A9D4EZT9</accession>
<dbReference type="EMBL" id="JAIWYP010000008">
    <property type="protein sequence ID" value="KAH3787391.1"/>
    <property type="molecule type" value="Genomic_DNA"/>
</dbReference>
<gene>
    <name evidence="1" type="ORF">DPMN_165515</name>
</gene>
<sequence>MEGNTCQHNMGPTNIDIIAILGKIDLNLNDVDSRLKTFEGVEKKIDNLDKDLKKLWAHMDTITKDTRTKLTGWKVKVTL</sequence>
<organism evidence="1 2">
    <name type="scientific">Dreissena polymorpha</name>
    <name type="common">Zebra mussel</name>
    <name type="synonym">Mytilus polymorpha</name>
    <dbReference type="NCBI Taxonomy" id="45954"/>
    <lineage>
        <taxon>Eukaryota</taxon>
        <taxon>Metazoa</taxon>
        <taxon>Spiralia</taxon>
        <taxon>Lophotrochozoa</taxon>
        <taxon>Mollusca</taxon>
        <taxon>Bivalvia</taxon>
        <taxon>Autobranchia</taxon>
        <taxon>Heteroconchia</taxon>
        <taxon>Euheterodonta</taxon>
        <taxon>Imparidentia</taxon>
        <taxon>Neoheterodontei</taxon>
        <taxon>Myida</taxon>
        <taxon>Dreissenoidea</taxon>
        <taxon>Dreissenidae</taxon>
        <taxon>Dreissena</taxon>
    </lineage>
</organism>
<dbReference type="Proteomes" id="UP000828390">
    <property type="component" value="Unassembled WGS sequence"/>
</dbReference>
<keyword evidence="2" id="KW-1185">Reference proteome</keyword>
<protein>
    <submittedName>
        <fullName evidence="1">Uncharacterized protein</fullName>
    </submittedName>
</protein>
<dbReference type="AlphaFoldDB" id="A0A9D4EZT9"/>
<name>A0A9D4EZT9_DREPO</name>
<evidence type="ECO:0000313" key="1">
    <source>
        <dbReference type="EMBL" id="KAH3787391.1"/>
    </source>
</evidence>